<dbReference type="EMBL" id="NOWC01000029">
    <property type="protein sequence ID" value="OZS72906.1"/>
    <property type="molecule type" value="Genomic_DNA"/>
</dbReference>
<evidence type="ECO:0000313" key="2">
    <source>
        <dbReference type="EMBL" id="OZS72906.1"/>
    </source>
</evidence>
<protein>
    <submittedName>
        <fullName evidence="2">Uncharacterized protein</fullName>
    </submittedName>
</protein>
<sequence>MLEIKPGQIWEEVDPRYTPLRRIEVLEVVSVSGPKGIRIKSPSGRTVWASAERFNGKRGGYRLAAEQPGSELR</sequence>
<name>A0A264VNH6_PRORE</name>
<dbReference type="EMBL" id="SHDO01000004">
    <property type="protein sequence ID" value="MBX6979488.1"/>
    <property type="molecule type" value="Genomic_DNA"/>
</dbReference>
<comment type="caution">
    <text evidence="2">The sequence shown here is derived from an EMBL/GenBank/DDBJ whole genome shotgun (WGS) entry which is preliminary data.</text>
</comment>
<gene>
    <name evidence="2" type="ORF">CHI95_19700</name>
    <name evidence="1" type="ORF">EX242_04285</name>
</gene>
<dbReference type="Proteomes" id="UP000216001">
    <property type="component" value="Unassembled WGS sequence"/>
</dbReference>
<evidence type="ECO:0000313" key="1">
    <source>
        <dbReference type="EMBL" id="MBX6979488.1"/>
    </source>
</evidence>
<dbReference type="AlphaFoldDB" id="A0A264VNH6"/>
<reference evidence="2 3" key="1">
    <citation type="submission" date="2017-07" db="EMBL/GenBank/DDBJ databases">
        <title>blaIMP-27 on transferable plasmids in Proteus mirabilis and Providencia rettgeri.</title>
        <authorList>
            <person name="Potter R."/>
        </authorList>
    </citation>
    <scope>NUCLEOTIDE SEQUENCE [LARGE SCALE GENOMIC DNA]</scope>
    <source>
        <strain evidence="2 3">PR1</strain>
    </source>
</reference>
<reference evidence="1" key="2">
    <citation type="submission" date="2019-02" db="EMBL/GenBank/DDBJ databases">
        <title>Genomic characterization of isolates from hospital effluents in KZN, South Africa.</title>
        <authorList>
            <person name="Ntshobeni N."/>
            <person name="Allam M."/>
            <person name="Ismail A."/>
            <person name="Amoako D."/>
            <person name="Essack S."/>
            <person name="Chenia H."/>
        </authorList>
    </citation>
    <scope>NUCLEOTIDE SEQUENCE</scope>
    <source>
        <strain evidence="1">AFE97_S1</strain>
    </source>
</reference>
<evidence type="ECO:0000313" key="3">
    <source>
        <dbReference type="Proteomes" id="UP000216001"/>
    </source>
</evidence>
<proteinExistence type="predicted"/>
<organism evidence="2 3">
    <name type="scientific">Providencia rettgeri</name>
    <dbReference type="NCBI Taxonomy" id="587"/>
    <lineage>
        <taxon>Bacteria</taxon>
        <taxon>Pseudomonadati</taxon>
        <taxon>Pseudomonadota</taxon>
        <taxon>Gammaproteobacteria</taxon>
        <taxon>Enterobacterales</taxon>
        <taxon>Morganellaceae</taxon>
        <taxon>Providencia</taxon>
    </lineage>
</organism>
<dbReference type="Proteomes" id="UP000824410">
    <property type="component" value="Unassembled WGS sequence"/>
</dbReference>
<accession>A0A264VNH6</accession>